<keyword evidence="4" id="KW-1185">Reference proteome</keyword>
<gene>
    <name evidence="3" type="ORF">GCM10007876_06060</name>
</gene>
<dbReference type="AlphaFoldDB" id="A0AA37S7Z3"/>
<dbReference type="EMBL" id="BSNM01000003">
    <property type="protein sequence ID" value="GLQ30128.1"/>
    <property type="molecule type" value="Genomic_DNA"/>
</dbReference>
<name>A0AA37S7Z3_9GAMM</name>
<organism evidence="3 4">
    <name type="scientific">Litoribrevibacter albus</name>
    <dbReference type="NCBI Taxonomy" id="1473156"/>
    <lineage>
        <taxon>Bacteria</taxon>
        <taxon>Pseudomonadati</taxon>
        <taxon>Pseudomonadota</taxon>
        <taxon>Gammaproteobacteria</taxon>
        <taxon>Oceanospirillales</taxon>
        <taxon>Oceanospirillaceae</taxon>
        <taxon>Litoribrevibacter</taxon>
    </lineage>
</organism>
<protein>
    <submittedName>
        <fullName evidence="3">Membrane protein</fullName>
    </submittedName>
</protein>
<dbReference type="InterPro" id="IPR058208">
    <property type="entry name" value="PACE"/>
</dbReference>
<feature type="transmembrane region" description="Helical" evidence="1">
    <location>
        <begin position="103"/>
        <end position="126"/>
    </location>
</feature>
<reference evidence="3" key="1">
    <citation type="journal article" date="2014" name="Int. J. Syst. Evol. Microbiol.">
        <title>Complete genome sequence of Corynebacterium casei LMG S-19264T (=DSM 44701T), isolated from a smear-ripened cheese.</title>
        <authorList>
            <consortium name="US DOE Joint Genome Institute (JGI-PGF)"/>
            <person name="Walter F."/>
            <person name="Albersmeier A."/>
            <person name="Kalinowski J."/>
            <person name="Ruckert C."/>
        </authorList>
    </citation>
    <scope>NUCLEOTIDE SEQUENCE</scope>
    <source>
        <strain evidence="3">NBRC 110071</strain>
    </source>
</reference>
<dbReference type="RefSeq" id="WP_284378635.1">
    <property type="nucleotide sequence ID" value="NZ_BSNM01000003.1"/>
</dbReference>
<feature type="domain" description="Chlorhexidine efflux transporter" evidence="2">
    <location>
        <begin position="69"/>
        <end position="131"/>
    </location>
</feature>
<accession>A0AA37S7Z3</accession>
<feature type="domain" description="Chlorhexidine efflux transporter" evidence="2">
    <location>
        <begin position="2"/>
        <end position="63"/>
    </location>
</feature>
<evidence type="ECO:0000313" key="3">
    <source>
        <dbReference type="EMBL" id="GLQ30128.1"/>
    </source>
</evidence>
<reference evidence="3" key="2">
    <citation type="submission" date="2023-01" db="EMBL/GenBank/DDBJ databases">
        <title>Draft genome sequence of Litoribrevibacter albus strain NBRC 110071.</title>
        <authorList>
            <person name="Sun Q."/>
            <person name="Mori K."/>
        </authorList>
    </citation>
    <scope>NUCLEOTIDE SEQUENCE</scope>
    <source>
        <strain evidence="3">NBRC 110071</strain>
    </source>
</reference>
<keyword evidence="1" id="KW-0812">Transmembrane</keyword>
<dbReference type="Proteomes" id="UP001161389">
    <property type="component" value="Unassembled WGS sequence"/>
</dbReference>
<proteinExistence type="predicted"/>
<dbReference type="Pfam" id="PF05232">
    <property type="entry name" value="BTP"/>
    <property type="match status" value="2"/>
</dbReference>
<feature type="transmembrane region" description="Helical" evidence="1">
    <location>
        <begin position="7"/>
        <end position="28"/>
    </location>
</feature>
<evidence type="ECO:0000259" key="2">
    <source>
        <dbReference type="Pfam" id="PF05232"/>
    </source>
</evidence>
<dbReference type="NCBIfam" id="NF033664">
    <property type="entry name" value="PACE_transport"/>
    <property type="match status" value="1"/>
</dbReference>
<feature type="transmembrane region" description="Helical" evidence="1">
    <location>
        <begin position="34"/>
        <end position="58"/>
    </location>
</feature>
<evidence type="ECO:0000313" key="4">
    <source>
        <dbReference type="Proteomes" id="UP001161389"/>
    </source>
</evidence>
<sequence>MSKLERVFHSILFEVIALVILSALAYWATGKDPIHLTGLAITLSMIAMMWNYIFNLLFDRVFGDDRAARGIKIRVGHAVLFELGMLIFSFPVIMWVMEMDFWGVLWMDLGVVVFFLIYAVGFNWLYDIARQKWFVRSYKQSELSI</sequence>
<keyword evidence="1" id="KW-1133">Transmembrane helix</keyword>
<dbReference type="InterPro" id="IPR007896">
    <property type="entry name" value="BTP_bacteria"/>
</dbReference>
<comment type="caution">
    <text evidence="3">The sequence shown here is derived from an EMBL/GenBank/DDBJ whole genome shotgun (WGS) entry which is preliminary data.</text>
</comment>
<evidence type="ECO:0000256" key="1">
    <source>
        <dbReference type="SAM" id="Phobius"/>
    </source>
</evidence>
<keyword evidence="1" id="KW-0472">Membrane</keyword>
<feature type="transmembrane region" description="Helical" evidence="1">
    <location>
        <begin position="79"/>
        <end position="97"/>
    </location>
</feature>